<keyword evidence="2" id="KW-1185">Reference proteome</keyword>
<dbReference type="Proteomes" id="UP001165960">
    <property type="component" value="Unassembled WGS sequence"/>
</dbReference>
<comment type="caution">
    <text evidence="1">The sequence shown here is derived from an EMBL/GenBank/DDBJ whole genome shotgun (WGS) entry which is preliminary data.</text>
</comment>
<gene>
    <name evidence="1" type="ORF">DSO57_1017280</name>
</gene>
<reference evidence="1" key="1">
    <citation type="submission" date="2022-04" db="EMBL/GenBank/DDBJ databases">
        <title>Genome of the entomopathogenic fungus Entomophthora muscae.</title>
        <authorList>
            <person name="Elya C."/>
            <person name="Lovett B.R."/>
            <person name="Lee E."/>
            <person name="Macias A.M."/>
            <person name="Hajek A.E."/>
            <person name="De Bivort B.L."/>
            <person name="Kasson M.T."/>
            <person name="De Fine Licht H.H."/>
            <person name="Stajich J.E."/>
        </authorList>
    </citation>
    <scope>NUCLEOTIDE SEQUENCE</scope>
    <source>
        <strain evidence="1">Berkeley</strain>
    </source>
</reference>
<accession>A0ACC2UQJ5</accession>
<organism evidence="1 2">
    <name type="scientific">Entomophthora muscae</name>
    <dbReference type="NCBI Taxonomy" id="34485"/>
    <lineage>
        <taxon>Eukaryota</taxon>
        <taxon>Fungi</taxon>
        <taxon>Fungi incertae sedis</taxon>
        <taxon>Zoopagomycota</taxon>
        <taxon>Entomophthoromycotina</taxon>
        <taxon>Entomophthoromycetes</taxon>
        <taxon>Entomophthorales</taxon>
        <taxon>Entomophthoraceae</taxon>
        <taxon>Entomophthora</taxon>
    </lineage>
</organism>
<evidence type="ECO:0000313" key="1">
    <source>
        <dbReference type="EMBL" id="KAJ9089001.1"/>
    </source>
</evidence>
<protein>
    <submittedName>
        <fullName evidence="1">Uncharacterized protein</fullName>
    </submittedName>
</protein>
<dbReference type="EMBL" id="QTSX02000072">
    <property type="protein sequence ID" value="KAJ9089001.1"/>
    <property type="molecule type" value="Genomic_DNA"/>
</dbReference>
<evidence type="ECO:0000313" key="2">
    <source>
        <dbReference type="Proteomes" id="UP001165960"/>
    </source>
</evidence>
<proteinExistence type="predicted"/>
<name>A0ACC2UQJ5_9FUNG</name>
<sequence>MTLPSTPQPNCPMKPPTAAKTTSTQLFGVLYITLMGMIDSMVPNSGPWSLLGKSVSNIIKLAPILWWALPTGPAVPHPEPPNASSYAWLPERYHRIILILGAPPPPPPPPPCKFLYSVWIQDMHFSDIPIALSKDKRYCYIIMPPVFFISRKIIYVGLADVILDYVLNDIYVILDEPFLYEP</sequence>